<dbReference type="InterPro" id="IPR008778">
    <property type="entry name" value="Pirin_C_dom"/>
</dbReference>
<evidence type="ECO:0000256" key="2">
    <source>
        <dbReference type="PIRSR" id="PIRSR006232-1"/>
    </source>
</evidence>
<reference evidence="6 7" key="1">
    <citation type="journal article" date="2011" name="BMC Genomics">
        <title>Insight into cross-talk between intra-amoebal pathogens.</title>
        <authorList>
            <person name="Gimenez G."/>
            <person name="Bertelli C."/>
            <person name="Moliner C."/>
            <person name="Robert C."/>
            <person name="Raoult D."/>
            <person name="Fournier P.E."/>
            <person name="Greub G."/>
        </authorList>
    </citation>
    <scope>NUCLEOTIDE SEQUENCE [LARGE SCALE GENOMIC DNA]</scope>
    <source>
        <strain evidence="6 7">LLAP12</strain>
    </source>
</reference>
<evidence type="ECO:0000313" key="6">
    <source>
        <dbReference type="EMBL" id="EHL31188.1"/>
    </source>
</evidence>
<feature type="binding site" evidence="2">
    <location>
        <position position="124"/>
    </location>
    <ligand>
        <name>Fe cation</name>
        <dbReference type="ChEBI" id="CHEBI:24875"/>
    </ligand>
</feature>
<keyword evidence="2" id="KW-0479">Metal-binding</keyword>
<dbReference type="eggNOG" id="COG1741">
    <property type="taxonomic scope" value="Bacteria"/>
</dbReference>
<dbReference type="SUPFAM" id="SSF51182">
    <property type="entry name" value="RmlC-like cupins"/>
    <property type="match status" value="1"/>
</dbReference>
<dbReference type="CDD" id="cd02247">
    <property type="entry name" value="cupin_pirin_C"/>
    <property type="match status" value="1"/>
</dbReference>
<dbReference type="Pfam" id="PF02678">
    <property type="entry name" value="Pirin"/>
    <property type="match status" value="1"/>
</dbReference>
<evidence type="ECO:0000256" key="1">
    <source>
        <dbReference type="ARBA" id="ARBA00008416"/>
    </source>
</evidence>
<dbReference type="GO" id="GO:0046872">
    <property type="term" value="F:metal ion binding"/>
    <property type="evidence" value="ECO:0007669"/>
    <property type="project" value="UniProtKB-KW"/>
</dbReference>
<dbReference type="EMBL" id="JH413817">
    <property type="protein sequence ID" value="EHL31188.1"/>
    <property type="molecule type" value="Genomic_DNA"/>
</dbReference>
<keyword evidence="7" id="KW-1185">Reference proteome</keyword>
<comment type="cofactor">
    <cofactor evidence="2">
        <name>Fe cation</name>
        <dbReference type="ChEBI" id="CHEBI:24875"/>
    </cofactor>
    <text evidence="2">Binds 1 Fe cation per subunit.</text>
</comment>
<gene>
    <name evidence="6" type="ORF">LDG_6648</name>
</gene>
<feature type="binding site" evidence="2">
    <location>
        <position position="80"/>
    </location>
    <ligand>
        <name>Fe cation</name>
        <dbReference type="ChEBI" id="CHEBI:24875"/>
    </ligand>
</feature>
<dbReference type="HOGENOM" id="CLU_045717_1_0_6"/>
<evidence type="ECO:0008006" key="8">
    <source>
        <dbReference type="Google" id="ProtNLM"/>
    </source>
</evidence>
<proteinExistence type="inferred from homology"/>
<dbReference type="PANTHER" id="PTHR13903">
    <property type="entry name" value="PIRIN-RELATED"/>
    <property type="match status" value="1"/>
</dbReference>
<dbReference type="OrthoDB" id="9780903at2"/>
<protein>
    <recommendedName>
        <fullName evidence="8">Pirin family protein</fullName>
    </recommendedName>
</protein>
<dbReference type="InterPro" id="IPR011051">
    <property type="entry name" value="RmlC_Cupin_sf"/>
</dbReference>
<sequence>MSDLITKTQLSDSKDCPEYSLKPVQQKIVTRQALLGEKLMIKRALPTRERRMIGAWCFLDHFGPLVLNNGHEFDVAPHPHIGLQTFTWIIDGEILHCDSLGSKQVIKPGQVNLMTAGNGISHSEESVDPKSVLQGVQLWIALPDAVRHIEPDFMHYPELPAVHHEGLAIAVMVGELLGTQAPTAVYSPLIGLDIQAVVSAKTTLPLNPKFEYGILPLTGDIRVEDVTIDKNTLLYLGCGRSQLALNIPKQERFLLIGGEPFTEEILTWWNFVARTKQEIITATNAWNNHTYFGEVMGYVGNARTPAPIMP</sequence>
<comment type="similarity">
    <text evidence="1 3">Belongs to the pirin family.</text>
</comment>
<dbReference type="PANTHER" id="PTHR13903:SF8">
    <property type="entry name" value="PIRIN"/>
    <property type="match status" value="1"/>
</dbReference>
<evidence type="ECO:0000256" key="3">
    <source>
        <dbReference type="RuleBase" id="RU003457"/>
    </source>
</evidence>
<dbReference type="InParanoid" id="G9EN27"/>
<keyword evidence="2" id="KW-0408">Iron</keyword>
<feature type="binding site" evidence="2">
    <location>
        <position position="78"/>
    </location>
    <ligand>
        <name>Fe cation</name>
        <dbReference type="ChEBI" id="CHEBI:24875"/>
    </ligand>
</feature>
<evidence type="ECO:0000313" key="7">
    <source>
        <dbReference type="Proteomes" id="UP000002770"/>
    </source>
</evidence>
<dbReference type="PIRSF" id="PIRSF006232">
    <property type="entry name" value="Pirin"/>
    <property type="match status" value="1"/>
</dbReference>
<dbReference type="RefSeq" id="WP_006870578.1">
    <property type="nucleotide sequence ID" value="NZ_JH413817.1"/>
</dbReference>
<organism evidence="6 7">
    <name type="scientific">Legionella drancourtii LLAP12</name>
    <dbReference type="NCBI Taxonomy" id="658187"/>
    <lineage>
        <taxon>Bacteria</taxon>
        <taxon>Pseudomonadati</taxon>
        <taxon>Pseudomonadota</taxon>
        <taxon>Gammaproteobacteria</taxon>
        <taxon>Legionellales</taxon>
        <taxon>Legionellaceae</taxon>
        <taxon>Legionella</taxon>
    </lineage>
</organism>
<dbReference type="CDD" id="cd02909">
    <property type="entry name" value="cupin_pirin_N"/>
    <property type="match status" value="1"/>
</dbReference>
<dbReference type="InterPro" id="IPR003829">
    <property type="entry name" value="Pirin_N_dom"/>
</dbReference>
<dbReference type="InterPro" id="IPR014710">
    <property type="entry name" value="RmlC-like_jellyroll"/>
</dbReference>
<dbReference type="Proteomes" id="UP000002770">
    <property type="component" value="Unassembled WGS sequence"/>
</dbReference>
<evidence type="ECO:0000259" key="5">
    <source>
        <dbReference type="Pfam" id="PF05726"/>
    </source>
</evidence>
<name>G9EN27_9GAMM</name>
<feature type="domain" description="Pirin C-terminal" evidence="5">
    <location>
        <begin position="192"/>
        <end position="290"/>
    </location>
</feature>
<evidence type="ECO:0000259" key="4">
    <source>
        <dbReference type="Pfam" id="PF02678"/>
    </source>
</evidence>
<feature type="domain" description="Pirin N-terminal" evidence="4">
    <location>
        <begin position="42"/>
        <end position="140"/>
    </location>
</feature>
<dbReference type="Pfam" id="PF05726">
    <property type="entry name" value="Pirin_C"/>
    <property type="match status" value="1"/>
</dbReference>
<dbReference type="STRING" id="658187.LDG_6648"/>
<accession>G9EN27</accession>
<dbReference type="InterPro" id="IPR012093">
    <property type="entry name" value="Pirin"/>
</dbReference>
<dbReference type="AlphaFoldDB" id="G9EN27"/>
<dbReference type="Gene3D" id="2.60.120.10">
    <property type="entry name" value="Jelly Rolls"/>
    <property type="match status" value="2"/>
</dbReference>
<feature type="binding site" evidence="2">
    <location>
        <position position="122"/>
    </location>
    <ligand>
        <name>Fe cation</name>
        <dbReference type="ChEBI" id="CHEBI:24875"/>
    </ligand>
</feature>